<dbReference type="AlphaFoldDB" id="A0A0E2E6P6"/>
<dbReference type="RefSeq" id="WP_002683529.1">
    <property type="nucleotide sequence ID" value="NZ_CM001795.1"/>
</dbReference>
<comment type="caution">
    <text evidence="1">The sequence shown here is derived from an EMBL/GenBank/DDBJ whole genome shotgun (WGS) entry which is preliminary data.</text>
</comment>
<organism evidence="1">
    <name type="scientific">Treponema denticola H-22</name>
    <dbReference type="NCBI Taxonomy" id="999432"/>
    <lineage>
        <taxon>Bacteria</taxon>
        <taxon>Pseudomonadati</taxon>
        <taxon>Spirochaetota</taxon>
        <taxon>Spirochaetia</taxon>
        <taxon>Spirochaetales</taxon>
        <taxon>Treponemataceae</taxon>
        <taxon>Treponema</taxon>
    </lineage>
</organism>
<gene>
    <name evidence="1" type="ORF">HMPREF9726_00726</name>
</gene>
<sequence length="373" mass="44262">MKILRNMIFIFMLVLLVSCTKRESKMIVNDVQQNTITESSKNIDKTPKEEKIEFDTSGSGKKSCFPYGANIVNNTSYPSDINFGDISLFPTDARYLNENFRYKKIISWRRWDEPAIKRKLKSYAETPEGENFIGHKYSSADIGLMQLESAILFDEDQKKIIEVEDSPYYDGKIVKLNEYNDLGLQTNIYDFRLDNEIILFSEEFYNELKNIDDKLMYSYEYIDIKDNPNILKYNHYFYHSKGKKLLESGRISKTLNMKNTMDNNFFIARANKSLKYYLKETHSYALFYYDEMGRLSKIEPLPTSMGWKFYDVEYDGNKLLEGKLKFSEKSDTYFKYVYTKHDKNDNWIEAKIFYDDDTEASYTAIREIEYYEN</sequence>
<name>A0A0E2E6P6_TREDN</name>
<dbReference type="PROSITE" id="PS51257">
    <property type="entry name" value="PROKAR_LIPOPROTEIN"/>
    <property type="match status" value="1"/>
</dbReference>
<evidence type="ECO:0000313" key="1">
    <source>
        <dbReference type="EMBL" id="EMB34960.1"/>
    </source>
</evidence>
<dbReference type="EMBL" id="AGDV01000006">
    <property type="protein sequence ID" value="EMB34960.1"/>
    <property type="molecule type" value="Genomic_DNA"/>
</dbReference>
<dbReference type="Proteomes" id="UP000011705">
    <property type="component" value="Chromosome"/>
</dbReference>
<accession>A0A0E2E6P6</accession>
<evidence type="ECO:0008006" key="2">
    <source>
        <dbReference type="Google" id="ProtNLM"/>
    </source>
</evidence>
<reference evidence="1" key="1">
    <citation type="submission" date="2012-01" db="EMBL/GenBank/DDBJ databases">
        <title>The Genome Sequence of Treponema denticola H-22.</title>
        <authorList>
            <consortium name="The Broad Institute Genome Sequencing Platform"/>
            <person name="Earl A."/>
            <person name="Ward D."/>
            <person name="Feldgarden M."/>
            <person name="Gevers D."/>
            <person name="Blanton J.M."/>
            <person name="Fenno C.J."/>
            <person name="Baranova O.V."/>
            <person name="Mathney J."/>
            <person name="Dewhirst F.E."/>
            <person name="Izard J."/>
            <person name="Young S.K."/>
            <person name="Zeng Q."/>
            <person name="Gargeya S."/>
            <person name="Fitzgerald M."/>
            <person name="Haas B."/>
            <person name="Abouelleil A."/>
            <person name="Alvarado L."/>
            <person name="Arachchi H.M."/>
            <person name="Berlin A."/>
            <person name="Chapman S.B."/>
            <person name="Gearin G."/>
            <person name="Goldberg J."/>
            <person name="Griggs A."/>
            <person name="Gujja S."/>
            <person name="Hansen M."/>
            <person name="Heiman D."/>
            <person name="Howarth C."/>
            <person name="Larimer J."/>
            <person name="Lui A."/>
            <person name="MacDonald P.J.P."/>
            <person name="McCowen C."/>
            <person name="Montmayeur A."/>
            <person name="Murphy C."/>
            <person name="Neiman D."/>
            <person name="Pearson M."/>
            <person name="Priest M."/>
            <person name="Roberts A."/>
            <person name="Saif S."/>
            <person name="Shea T."/>
            <person name="Sisk P."/>
            <person name="Stolte C."/>
            <person name="Sykes S."/>
            <person name="Wortman J."/>
            <person name="Nusbaum C."/>
            <person name="Birren B."/>
        </authorList>
    </citation>
    <scope>NUCLEOTIDE SEQUENCE [LARGE SCALE GENOMIC DNA]</scope>
    <source>
        <strain evidence="1">H-22</strain>
    </source>
</reference>
<protein>
    <recommendedName>
        <fullName evidence="2">Lipoprotein</fullName>
    </recommendedName>
</protein>
<dbReference type="HOGENOM" id="CLU_785117_0_0_12"/>
<dbReference type="PATRIC" id="fig|999432.5.peg.754"/>
<proteinExistence type="predicted"/>